<keyword evidence="2" id="KW-1185">Reference proteome</keyword>
<gene>
    <name evidence="1" type="ORF">METEAL_15050</name>
</gene>
<name>A0AA48GV10_9BACT</name>
<dbReference type="Proteomes" id="UP001238179">
    <property type="component" value="Chromosome"/>
</dbReference>
<dbReference type="EMBL" id="AP027080">
    <property type="protein sequence ID" value="BDU72331.1"/>
    <property type="molecule type" value="Genomic_DNA"/>
</dbReference>
<evidence type="ECO:0000313" key="1">
    <source>
        <dbReference type="EMBL" id="BDU72331.1"/>
    </source>
</evidence>
<reference evidence="2" key="1">
    <citation type="journal article" date="2023" name="Int. J. Syst. Evol. Microbiol.">
        <title>Mesoterricola silvestris gen. nov., sp. nov., Mesoterricola sediminis sp. nov., Geothrix oryzae sp. nov., Geothrix edaphica sp. nov., Geothrix rubra sp. nov., and Geothrix limicola sp. nov., six novel members of Acidobacteriota isolated from soils.</title>
        <authorList>
            <person name="Itoh H."/>
            <person name="Sugisawa Y."/>
            <person name="Mise K."/>
            <person name="Xu Z."/>
            <person name="Kuniyasu M."/>
            <person name="Ushijima N."/>
            <person name="Kawano K."/>
            <person name="Kobayashi E."/>
            <person name="Shiratori Y."/>
            <person name="Masuda Y."/>
            <person name="Senoo K."/>
        </authorList>
    </citation>
    <scope>NUCLEOTIDE SEQUENCE [LARGE SCALE GENOMIC DNA]</scope>
    <source>
        <strain evidence="2">W79</strain>
    </source>
</reference>
<protein>
    <submittedName>
        <fullName evidence="1">Uncharacterized protein</fullName>
    </submittedName>
</protein>
<evidence type="ECO:0000313" key="2">
    <source>
        <dbReference type="Proteomes" id="UP001238179"/>
    </source>
</evidence>
<accession>A0AA48GV10</accession>
<dbReference type="AlphaFoldDB" id="A0AA48GV10"/>
<dbReference type="KEGG" id="msil:METEAL_15050"/>
<organism evidence="1 2">
    <name type="scientific">Mesoterricola silvestris</name>
    <dbReference type="NCBI Taxonomy" id="2927979"/>
    <lineage>
        <taxon>Bacteria</taxon>
        <taxon>Pseudomonadati</taxon>
        <taxon>Acidobacteriota</taxon>
        <taxon>Holophagae</taxon>
        <taxon>Holophagales</taxon>
        <taxon>Holophagaceae</taxon>
        <taxon>Mesoterricola</taxon>
    </lineage>
</organism>
<sequence>MSQDCGGCRHFLKVRGNWGNSGLCEFQDRRTDEDCGHNCPDFKPIKFDRLASKREAQIEIATSE</sequence>
<proteinExistence type="predicted"/>
<dbReference type="RefSeq" id="WP_316415239.1">
    <property type="nucleotide sequence ID" value="NZ_AP027080.1"/>
</dbReference>